<feature type="transmembrane region" description="Helical" evidence="7">
    <location>
        <begin position="125"/>
        <end position="147"/>
    </location>
</feature>
<evidence type="ECO:0000259" key="9">
    <source>
        <dbReference type="Pfam" id="PF20501"/>
    </source>
</evidence>
<evidence type="ECO:0000256" key="2">
    <source>
        <dbReference type="ARBA" id="ARBA00022448"/>
    </source>
</evidence>
<feature type="transmembrane region" description="Helical" evidence="7">
    <location>
        <begin position="159"/>
        <end position="175"/>
    </location>
</feature>
<feature type="transmembrane region" description="Helical" evidence="7">
    <location>
        <begin position="59"/>
        <end position="81"/>
    </location>
</feature>
<feature type="domain" description="MrpA C-terminal/MbhD" evidence="8">
    <location>
        <begin position="166"/>
        <end position="231"/>
    </location>
</feature>
<keyword evidence="4 7" id="KW-0812">Transmembrane</keyword>
<feature type="transmembrane region" description="Helical" evidence="7">
    <location>
        <begin position="208"/>
        <end position="229"/>
    </location>
</feature>
<proteinExistence type="predicted"/>
<comment type="caution">
    <text evidence="10">The sequence shown here is derived from an EMBL/GenBank/DDBJ whole genome shotgun (WGS) entry which is preliminary data.</text>
</comment>
<dbReference type="Pfam" id="PF20501">
    <property type="entry name" value="MbhE"/>
    <property type="match status" value="1"/>
</dbReference>
<evidence type="ECO:0000256" key="6">
    <source>
        <dbReference type="ARBA" id="ARBA00023136"/>
    </source>
</evidence>
<evidence type="ECO:0000256" key="5">
    <source>
        <dbReference type="ARBA" id="ARBA00022989"/>
    </source>
</evidence>
<reference evidence="10 11" key="1">
    <citation type="journal article" date="2012" name="ISME J.">
        <title>Nitrification expanded: discovery, physiology and genomics of a nitrite-oxidizing bacterium from the phylum Chloroflexi.</title>
        <authorList>
            <person name="Sorokin D.Y."/>
            <person name="Lucker S."/>
            <person name="Vejmelkova D."/>
            <person name="Kostrikina N.A."/>
            <person name="Kleerebezem R."/>
            <person name="Rijpstra W.I."/>
            <person name="Damste J.S."/>
            <person name="Le Paslier D."/>
            <person name="Muyzer G."/>
            <person name="Wagner M."/>
            <person name="van Loosdrecht M.C."/>
            <person name="Daims H."/>
        </authorList>
    </citation>
    <scope>NUCLEOTIDE SEQUENCE [LARGE SCALE GENOMIC DNA]</scope>
    <source>
        <strain evidence="11">none</strain>
    </source>
</reference>
<dbReference type="GO" id="GO:0005886">
    <property type="term" value="C:plasma membrane"/>
    <property type="evidence" value="ECO:0007669"/>
    <property type="project" value="UniProtKB-SubCell"/>
</dbReference>
<dbReference type="InterPro" id="IPR050616">
    <property type="entry name" value="CPA3_Na-H_Antiporter_A"/>
</dbReference>
<dbReference type="Pfam" id="PF13244">
    <property type="entry name" value="MbhD"/>
    <property type="match status" value="1"/>
</dbReference>
<dbReference type="AlphaFoldDB" id="I4EJ82"/>
<dbReference type="InterPro" id="IPR046806">
    <property type="entry name" value="MrpA_C/MbhE"/>
</dbReference>
<evidence type="ECO:0000259" key="8">
    <source>
        <dbReference type="Pfam" id="PF13244"/>
    </source>
</evidence>
<accession>I4EJ82</accession>
<gene>
    <name evidence="10" type="primary">mnhA</name>
    <name evidence="10" type="ORF">NITHO_3860005</name>
</gene>
<evidence type="ECO:0000256" key="1">
    <source>
        <dbReference type="ARBA" id="ARBA00004651"/>
    </source>
</evidence>
<feature type="transmembrane region" description="Helical" evidence="7">
    <location>
        <begin position="306"/>
        <end position="324"/>
    </location>
</feature>
<keyword evidence="5 7" id="KW-1133">Transmembrane helix</keyword>
<dbReference type="InterPro" id="IPR025383">
    <property type="entry name" value="MrpA_C/MbhD"/>
</dbReference>
<name>I4EJ82_9BACT</name>
<keyword evidence="3" id="KW-1003">Cell membrane</keyword>
<keyword evidence="11" id="KW-1185">Reference proteome</keyword>
<dbReference type="PANTHER" id="PTHR43373">
    <property type="entry name" value="NA(+)/H(+) ANTIPORTER SUBUNIT"/>
    <property type="match status" value="1"/>
</dbReference>
<keyword evidence="6 7" id="KW-0472">Membrane</keyword>
<evidence type="ECO:0000313" key="10">
    <source>
        <dbReference type="EMBL" id="CCF84744.1"/>
    </source>
</evidence>
<dbReference type="Proteomes" id="UP000004221">
    <property type="component" value="Unassembled WGS sequence"/>
</dbReference>
<feature type="domain" description="MrpA C-terminal/MbhE" evidence="9">
    <location>
        <begin position="257"/>
        <end position="324"/>
    </location>
</feature>
<organism evidence="10 11">
    <name type="scientific">Nitrolancea hollandica Lb</name>
    <dbReference type="NCBI Taxonomy" id="1129897"/>
    <lineage>
        <taxon>Bacteria</taxon>
        <taxon>Pseudomonadati</taxon>
        <taxon>Thermomicrobiota</taxon>
        <taxon>Thermomicrobia</taxon>
        <taxon>Sphaerobacterales</taxon>
        <taxon>Sphaerobacterineae</taxon>
        <taxon>Sphaerobacteraceae</taxon>
        <taxon>Nitrolancea</taxon>
    </lineage>
</organism>
<feature type="transmembrane region" description="Helical" evidence="7">
    <location>
        <begin position="250"/>
        <end position="271"/>
    </location>
</feature>
<keyword evidence="2" id="KW-0813">Transport</keyword>
<sequence length="329" mass="34830">MHPIPLTLTAPVLLLGLLVGLFGVFPGPAGQLAAAAGGTVAGQLAPLSLGYHLDLGWPNLMAIATWTLGTLAILTATRWAFVPRVFSALGERYGPEHGLAMLITRLIRLSRRLHAFEVRNLQQRIAMILVSAAILVGVTIVLAPPWPSFRIGRLPASDWPLVLFLILAALSGLLATRSAGRLTLVLSLSAVGYSLAAVFTFIGAPDVALVAVLIETTMTLLLLGVLSLLPRATAEPPAEREAQVRFRRRAVGFLATGFAFVITWGVLSWPAPDATMARAQLQLAPEAHAADVVTAILADFRGLDTLGEITVIVIALVGVLSLFVSRRSA</sequence>
<protein>
    <submittedName>
        <fullName evidence="10">Na+/H+ antiporter subunit A</fullName>
    </submittedName>
</protein>
<comment type="subcellular location">
    <subcellularLocation>
        <location evidence="1">Cell membrane</location>
        <topology evidence="1">Multi-pass membrane protein</topology>
    </subcellularLocation>
</comment>
<evidence type="ECO:0000256" key="4">
    <source>
        <dbReference type="ARBA" id="ARBA00022692"/>
    </source>
</evidence>
<evidence type="ECO:0000256" key="7">
    <source>
        <dbReference type="SAM" id="Phobius"/>
    </source>
</evidence>
<feature type="transmembrane region" description="Helical" evidence="7">
    <location>
        <begin position="182"/>
        <end position="202"/>
    </location>
</feature>
<dbReference type="PANTHER" id="PTHR43373:SF1">
    <property type="entry name" value="NA(+)_H(+) ANTIPORTER SUBUNIT A"/>
    <property type="match status" value="1"/>
</dbReference>
<evidence type="ECO:0000256" key="3">
    <source>
        <dbReference type="ARBA" id="ARBA00022475"/>
    </source>
</evidence>
<dbReference type="EMBL" id="CAGS01000319">
    <property type="protein sequence ID" value="CCF84744.1"/>
    <property type="molecule type" value="Genomic_DNA"/>
</dbReference>
<evidence type="ECO:0000313" key="11">
    <source>
        <dbReference type="Proteomes" id="UP000004221"/>
    </source>
</evidence>